<evidence type="ECO:0000256" key="11">
    <source>
        <dbReference type="ARBA" id="ARBA00023136"/>
    </source>
</evidence>
<keyword evidence="13" id="KW-0449">Lipoprotein</keyword>
<dbReference type="EC" id="3.1.3.1" evidence="3 17"/>
<comment type="cofactor">
    <cofactor evidence="15">
        <name>Zn(2+)</name>
        <dbReference type="ChEBI" id="CHEBI:29105"/>
    </cofactor>
    <text evidence="15">Binds 2 Zn(2+) ions.</text>
</comment>
<dbReference type="InterPro" id="IPR018299">
    <property type="entry name" value="Alkaline_phosphatase_AS"/>
</dbReference>
<evidence type="ECO:0000313" key="20">
    <source>
        <dbReference type="RefSeq" id="XP_022082370.1"/>
    </source>
</evidence>
<dbReference type="Gene3D" id="3.40.720.10">
    <property type="entry name" value="Alkaline Phosphatase, subunit A"/>
    <property type="match status" value="1"/>
</dbReference>
<evidence type="ECO:0000256" key="12">
    <source>
        <dbReference type="ARBA" id="ARBA00023180"/>
    </source>
</evidence>
<keyword evidence="19" id="KW-1185">Reference proteome</keyword>
<evidence type="ECO:0000256" key="2">
    <source>
        <dbReference type="ARBA" id="ARBA00005984"/>
    </source>
</evidence>
<feature type="chain" id="PRO_5034611415" description="Alkaline phosphatase" evidence="18">
    <location>
        <begin position="45"/>
        <end position="569"/>
    </location>
</feature>
<evidence type="ECO:0000256" key="1">
    <source>
        <dbReference type="ARBA" id="ARBA00004609"/>
    </source>
</evidence>
<dbReference type="SUPFAM" id="SSF53649">
    <property type="entry name" value="Alkaline phosphatase-like"/>
    <property type="match status" value="1"/>
</dbReference>
<evidence type="ECO:0000256" key="9">
    <source>
        <dbReference type="ARBA" id="ARBA00022833"/>
    </source>
</evidence>
<proteinExistence type="inferred from homology"/>
<evidence type="ECO:0000256" key="15">
    <source>
        <dbReference type="PIRSR" id="PIRSR601952-2"/>
    </source>
</evidence>
<dbReference type="KEGG" id="aplc:110974796"/>
<comment type="cofactor">
    <cofactor evidence="15">
        <name>Mg(2+)</name>
        <dbReference type="ChEBI" id="CHEBI:18420"/>
    </cofactor>
    <text evidence="15">Binds 1 Mg(2+) ion.</text>
</comment>
<accession>A0A8B7XQU6</accession>
<sequence>MEFTPTVTHACRTVMMEADTNRRLVTSWLVLWFALAVVVRQSSGQDESNPLFWKTEGHDELVAAIRATEHNTNRAEAVILFIGDGLSVPTLTAARIFKGQQQGKPGEETIFSFEQFPHLGYSKTYNTNSQVSDSAGTATAYLSGVKTKRRLVGLDAGANATMCQPTTMSHGVDSILKLAKEAGMAVGVVTTTSVTHATPAAAYAHTPERNWEASVPAEERPAGCTDIALQLIESDFDIDVVMGGGRGMFTPNTTQDPEVTTLSGIRTDGRNLIDEWKARYRQKGTAEYVWNQAEFDRVDPWTTDYLLGLFDFNHMHFAADRPQDVAGEPSIAEMTEKAIRILQRKNNRFFLFVEGGRIDHGNHLNTGYDALTDTIALDEAVHRSLELTGDDTLIVQTADHGHTLSIAGYPPRGHKILDKIFSDDRGLPYTTLGYANGPFSYLVSSSLTGTGERPNITNVNTAGPKYTQQSLVLSLFESHGGEDVAIFARGPMSHLFHTVHEQHYIMHVMQYAACIGDYHNRCHTVDPTVGVPEKTPTSACAVPGGVPGLAAISVAAVQFINHLLINFTK</sequence>
<dbReference type="RefSeq" id="XP_022082370.1">
    <property type="nucleotide sequence ID" value="XM_022226678.1"/>
</dbReference>
<keyword evidence="12" id="KW-0325">Glycoprotein</keyword>
<dbReference type="FunFam" id="3.40.720.10:FF:000008">
    <property type="entry name" value="Alkaline phosphatase"/>
    <property type="match status" value="1"/>
</dbReference>
<keyword evidence="9 15" id="KW-0862">Zinc</keyword>
<evidence type="ECO:0000313" key="19">
    <source>
        <dbReference type="Proteomes" id="UP000694845"/>
    </source>
</evidence>
<feature type="binding site" evidence="15">
    <location>
        <position position="354"/>
    </location>
    <ligand>
        <name>Mg(2+)</name>
        <dbReference type="ChEBI" id="CHEBI:18420"/>
    </ligand>
</feature>
<dbReference type="GO" id="GO:0046872">
    <property type="term" value="F:metal ion binding"/>
    <property type="evidence" value="ECO:0007669"/>
    <property type="project" value="UniProtKB-KW"/>
</dbReference>
<organism evidence="19 20">
    <name type="scientific">Acanthaster planci</name>
    <name type="common">Crown-of-thorns starfish</name>
    <dbReference type="NCBI Taxonomy" id="133434"/>
    <lineage>
        <taxon>Eukaryota</taxon>
        <taxon>Metazoa</taxon>
        <taxon>Echinodermata</taxon>
        <taxon>Eleutherozoa</taxon>
        <taxon>Asterozoa</taxon>
        <taxon>Asteroidea</taxon>
        <taxon>Valvatacea</taxon>
        <taxon>Valvatida</taxon>
        <taxon>Acanthasteridae</taxon>
        <taxon>Acanthaster</taxon>
    </lineage>
</organism>
<dbReference type="PANTHER" id="PTHR11596">
    <property type="entry name" value="ALKALINE PHOSPHATASE"/>
    <property type="match status" value="1"/>
</dbReference>
<evidence type="ECO:0000256" key="7">
    <source>
        <dbReference type="ARBA" id="ARBA00022723"/>
    </source>
</evidence>
<comment type="similarity">
    <text evidence="2 16">Belongs to the alkaline phosphatase family.</text>
</comment>
<evidence type="ECO:0000256" key="8">
    <source>
        <dbReference type="ARBA" id="ARBA00022801"/>
    </source>
</evidence>
<dbReference type="CDD" id="cd16012">
    <property type="entry name" value="ALP"/>
    <property type="match status" value="1"/>
</dbReference>
<keyword evidence="7 15" id="KW-0479">Metal-binding</keyword>
<dbReference type="OMA" id="TEHNTNR"/>
<evidence type="ECO:0000256" key="14">
    <source>
        <dbReference type="PIRSR" id="PIRSR601952-1"/>
    </source>
</evidence>
<feature type="binding site" evidence="15">
    <location>
        <position position="399"/>
    </location>
    <ligand>
        <name>Zn(2+)</name>
        <dbReference type="ChEBI" id="CHEBI:29105"/>
        <label>2</label>
    </ligand>
</feature>
<evidence type="ECO:0000256" key="3">
    <source>
        <dbReference type="ARBA" id="ARBA00012647"/>
    </source>
</evidence>
<feature type="binding site" evidence="15">
    <location>
        <position position="196"/>
    </location>
    <ligand>
        <name>Mg(2+)</name>
        <dbReference type="ChEBI" id="CHEBI:18420"/>
    </ligand>
</feature>
<keyword evidence="6" id="KW-0336">GPI-anchor</keyword>
<keyword evidence="10 15" id="KW-0460">Magnesium</keyword>
<keyword evidence="8 17" id="KW-0378">Hydrolase</keyword>
<comment type="catalytic activity">
    <reaction evidence="17">
        <text>a phosphate monoester + H2O = an alcohol + phosphate</text>
        <dbReference type="Rhea" id="RHEA:15017"/>
        <dbReference type="ChEBI" id="CHEBI:15377"/>
        <dbReference type="ChEBI" id="CHEBI:30879"/>
        <dbReference type="ChEBI" id="CHEBI:43474"/>
        <dbReference type="ChEBI" id="CHEBI:67140"/>
        <dbReference type="EC" id="3.1.3.1"/>
    </reaction>
</comment>
<feature type="binding site" evidence="15">
    <location>
        <position position="359"/>
    </location>
    <ligand>
        <name>Zn(2+)</name>
        <dbReference type="ChEBI" id="CHEBI:29105"/>
        <label>2</label>
    </ligand>
</feature>
<feature type="binding site" evidence="15">
    <location>
        <position position="84"/>
    </location>
    <ligand>
        <name>Mg(2+)</name>
        <dbReference type="ChEBI" id="CHEBI:18420"/>
    </ligand>
</feature>
<keyword evidence="4" id="KW-1003">Cell membrane</keyword>
<dbReference type="Pfam" id="PF00245">
    <property type="entry name" value="Alk_phosphatase"/>
    <property type="match status" value="1"/>
</dbReference>
<dbReference type="Proteomes" id="UP000694845">
    <property type="component" value="Unplaced"/>
</dbReference>
<evidence type="ECO:0000256" key="13">
    <source>
        <dbReference type="ARBA" id="ARBA00023288"/>
    </source>
</evidence>
<keyword evidence="18" id="KW-0732">Signal</keyword>
<dbReference type="SMART" id="SM00098">
    <property type="entry name" value="alkPPc"/>
    <property type="match status" value="1"/>
</dbReference>
<dbReference type="AlphaFoldDB" id="A0A8B7XQU6"/>
<feature type="binding site" evidence="15">
    <location>
        <position position="363"/>
    </location>
    <ligand>
        <name>Zn(2+)</name>
        <dbReference type="ChEBI" id="CHEBI:29105"/>
        <label>2</label>
    </ligand>
</feature>
<dbReference type="PRINTS" id="PR00113">
    <property type="entry name" value="ALKPHPHTASE"/>
</dbReference>
<dbReference type="GO" id="GO:0004035">
    <property type="term" value="F:alkaline phosphatase activity"/>
    <property type="evidence" value="ECO:0007669"/>
    <property type="project" value="UniProtKB-EC"/>
</dbReference>
<dbReference type="GeneID" id="110974796"/>
<name>A0A8B7XQU6_ACAPL</name>
<feature type="binding site" evidence="15">
    <location>
        <position position="479"/>
    </location>
    <ligand>
        <name>Zn(2+)</name>
        <dbReference type="ChEBI" id="CHEBI:29105"/>
        <label>2</label>
    </ligand>
</feature>
<dbReference type="OrthoDB" id="5818554at2759"/>
<evidence type="ECO:0000256" key="18">
    <source>
        <dbReference type="SAM" id="SignalP"/>
    </source>
</evidence>
<feature type="signal peptide" evidence="18">
    <location>
        <begin position="1"/>
        <end position="44"/>
    </location>
</feature>
<evidence type="ECO:0000256" key="6">
    <source>
        <dbReference type="ARBA" id="ARBA00022622"/>
    </source>
</evidence>
<feature type="binding site" evidence="15">
    <location>
        <position position="400"/>
    </location>
    <ligand>
        <name>Zn(2+)</name>
        <dbReference type="ChEBI" id="CHEBI:29105"/>
        <label>2</label>
    </ligand>
</feature>
<feature type="active site" description="Phosphoserine intermediate" evidence="14">
    <location>
        <position position="134"/>
    </location>
</feature>
<reference evidence="20" key="1">
    <citation type="submission" date="2025-08" db="UniProtKB">
        <authorList>
            <consortium name="RefSeq"/>
        </authorList>
    </citation>
    <scope>IDENTIFICATION</scope>
</reference>
<feature type="binding site" evidence="15">
    <location>
        <position position="198"/>
    </location>
    <ligand>
        <name>Mg(2+)</name>
        <dbReference type="ChEBI" id="CHEBI:18420"/>
    </ligand>
</feature>
<dbReference type="InterPro" id="IPR017850">
    <property type="entry name" value="Alkaline_phosphatase_core_sf"/>
</dbReference>
<dbReference type="GO" id="GO:0098552">
    <property type="term" value="C:side of membrane"/>
    <property type="evidence" value="ECO:0007669"/>
    <property type="project" value="UniProtKB-KW"/>
</dbReference>
<evidence type="ECO:0000256" key="16">
    <source>
        <dbReference type="RuleBase" id="RU003946"/>
    </source>
</evidence>
<keyword evidence="5" id="KW-0597">Phosphoprotein</keyword>
<dbReference type="PANTHER" id="PTHR11596:SF5">
    <property type="entry name" value="ALKALINE PHOSPHATASE"/>
    <property type="match status" value="1"/>
</dbReference>
<keyword evidence="11" id="KW-0472">Membrane</keyword>
<protein>
    <recommendedName>
        <fullName evidence="3 17">Alkaline phosphatase</fullName>
        <ecNumber evidence="3 17">3.1.3.1</ecNumber>
    </recommendedName>
</protein>
<feature type="binding site" evidence="15">
    <location>
        <position position="84"/>
    </location>
    <ligand>
        <name>Zn(2+)</name>
        <dbReference type="ChEBI" id="CHEBI:29105"/>
        <label>2</label>
    </ligand>
</feature>
<comment type="subcellular location">
    <subcellularLocation>
        <location evidence="1">Cell membrane</location>
        <topology evidence="1">Lipid-anchor</topology>
        <topology evidence="1">GPI-anchor</topology>
    </subcellularLocation>
</comment>
<evidence type="ECO:0000256" key="17">
    <source>
        <dbReference type="RuleBase" id="RU003947"/>
    </source>
</evidence>
<dbReference type="InterPro" id="IPR001952">
    <property type="entry name" value="Alkaline_phosphatase"/>
</dbReference>
<dbReference type="PROSITE" id="PS00123">
    <property type="entry name" value="ALKALINE_PHOSPHATASE"/>
    <property type="match status" value="1"/>
</dbReference>
<dbReference type="GO" id="GO:0005886">
    <property type="term" value="C:plasma membrane"/>
    <property type="evidence" value="ECO:0007669"/>
    <property type="project" value="UniProtKB-SubCell"/>
</dbReference>
<evidence type="ECO:0000256" key="5">
    <source>
        <dbReference type="ARBA" id="ARBA00022553"/>
    </source>
</evidence>
<evidence type="ECO:0000256" key="10">
    <source>
        <dbReference type="ARBA" id="ARBA00022842"/>
    </source>
</evidence>
<evidence type="ECO:0000256" key="4">
    <source>
        <dbReference type="ARBA" id="ARBA00022475"/>
    </source>
</evidence>
<gene>
    <name evidence="20" type="primary">LOC110974796</name>
</gene>